<evidence type="ECO:0000256" key="5">
    <source>
        <dbReference type="SAM" id="MobiDB-lite"/>
    </source>
</evidence>
<organism evidence="8 9">
    <name type="scientific">Pseudomonas fildesensis</name>
    <dbReference type="NCBI Taxonomy" id="1674920"/>
    <lineage>
        <taxon>Bacteria</taxon>
        <taxon>Pseudomonadati</taxon>
        <taxon>Pseudomonadota</taxon>
        <taxon>Gammaproteobacteria</taxon>
        <taxon>Pseudomonadales</taxon>
        <taxon>Pseudomonadaceae</taxon>
        <taxon>Pseudomonas</taxon>
    </lineage>
</organism>
<dbReference type="PANTHER" id="PTHR34605">
    <property type="entry name" value="PHAGE_INTEGRASE DOMAIN-CONTAINING PROTEIN"/>
    <property type="match status" value="1"/>
</dbReference>
<dbReference type="InterPro" id="IPR044068">
    <property type="entry name" value="CB"/>
</dbReference>
<dbReference type="EMBL" id="LFMW01000021">
    <property type="protein sequence ID" value="KMT52963.1"/>
    <property type="molecule type" value="Genomic_DNA"/>
</dbReference>
<dbReference type="GO" id="GO:0015074">
    <property type="term" value="P:DNA integration"/>
    <property type="evidence" value="ECO:0007669"/>
    <property type="project" value="UniProtKB-KW"/>
</dbReference>
<dbReference type="GO" id="GO:0003677">
    <property type="term" value="F:DNA binding"/>
    <property type="evidence" value="ECO:0007669"/>
    <property type="project" value="UniProtKB-UniRule"/>
</dbReference>
<dbReference type="GO" id="GO:0006310">
    <property type="term" value="P:DNA recombination"/>
    <property type="evidence" value="ECO:0007669"/>
    <property type="project" value="UniProtKB-KW"/>
</dbReference>
<evidence type="ECO:0000256" key="4">
    <source>
        <dbReference type="PROSITE-ProRule" id="PRU01248"/>
    </source>
</evidence>
<keyword evidence="2 4" id="KW-0238">DNA-binding</keyword>
<dbReference type="Proteomes" id="UP000037551">
    <property type="component" value="Unassembled WGS sequence"/>
</dbReference>
<dbReference type="SUPFAM" id="SSF47823">
    <property type="entry name" value="lambda integrase-like, N-terminal domain"/>
    <property type="match status" value="1"/>
</dbReference>
<dbReference type="AlphaFoldDB" id="A0A0J8FXD7"/>
<feature type="domain" description="Tyr recombinase" evidence="6">
    <location>
        <begin position="166"/>
        <end position="357"/>
    </location>
</feature>
<dbReference type="CDD" id="cd00799">
    <property type="entry name" value="INT_Cre_C"/>
    <property type="match status" value="1"/>
</dbReference>
<protein>
    <submittedName>
        <fullName evidence="8">Integrase</fullName>
    </submittedName>
</protein>
<evidence type="ECO:0000256" key="2">
    <source>
        <dbReference type="ARBA" id="ARBA00023125"/>
    </source>
</evidence>
<dbReference type="Gene3D" id="1.10.443.10">
    <property type="entry name" value="Intergrase catalytic core"/>
    <property type="match status" value="1"/>
</dbReference>
<dbReference type="OrthoDB" id="5914130at2"/>
<dbReference type="InterPro" id="IPR011010">
    <property type="entry name" value="DNA_brk_join_enz"/>
</dbReference>
<dbReference type="InterPro" id="IPR002104">
    <property type="entry name" value="Integrase_catalytic"/>
</dbReference>
<dbReference type="PROSITE" id="PS51900">
    <property type="entry name" value="CB"/>
    <property type="match status" value="1"/>
</dbReference>
<dbReference type="Pfam" id="PF00589">
    <property type="entry name" value="Phage_integrase"/>
    <property type="match status" value="1"/>
</dbReference>
<feature type="domain" description="Core-binding (CB)" evidence="7">
    <location>
        <begin position="25"/>
        <end position="137"/>
    </location>
</feature>
<reference evidence="8 9" key="1">
    <citation type="submission" date="2015-06" db="EMBL/GenBank/DDBJ databases">
        <title>Draft genome sequence of an Antarctic Pseudomonas sp. strain KG01 with full potential for biotechnological applications.</title>
        <authorList>
            <person name="Pavlov M.S."/>
            <person name="Lira F."/>
            <person name="Martinez J.L."/>
            <person name="Marshall S.H."/>
        </authorList>
    </citation>
    <scope>NUCLEOTIDE SEQUENCE [LARGE SCALE GENOMIC DNA]</scope>
    <source>
        <strain evidence="8 9">KG01</strain>
    </source>
</reference>
<evidence type="ECO:0000313" key="8">
    <source>
        <dbReference type="EMBL" id="KMT52963.1"/>
    </source>
</evidence>
<gene>
    <name evidence="8" type="ORF">ACR52_25380</name>
</gene>
<name>A0A0J8FXD7_9PSED</name>
<dbReference type="SUPFAM" id="SSF56349">
    <property type="entry name" value="DNA breaking-rejoining enzymes"/>
    <property type="match status" value="1"/>
</dbReference>
<dbReference type="PROSITE" id="PS51898">
    <property type="entry name" value="TYR_RECOMBINASE"/>
    <property type="match status" value="1"/>
</dbReference>
<evidence type="ECO:0000313" key="9">
    <source>
        <dbReference type="Proteomes" id="UP000037551"/>
    </source>
</evidence>
<dbReference type="RefSeq" id="WP_048730617.1">
    <property type="nucleotide sequence ID" value="NZ_LFMW01000021.1"/>
</dbReference>
<dbReference type="PATRIC" id="fig|1674920.3.peg.3506"/>
<keyword evidence="3" id="KW-0233">DNA recombination</keyword>
<accession>A0A0J8FXD7</accession>
<evidence type="ECO:0000256" key="3">
    <source>
        <dbReference type="ARBA" id="ARBA00023172"/>
    </source>
</evidence>
<dbReference type="PANTHER" id="PTHR34605:SF3">
    <property type="entry name" value="P CELL-TYPE AGGLUTINATION PROTEIN MAP4-LIKE-RELATED"/>
    <property type="match status" value="1"/>
</dbReference>
<dbReference type="InterPro" id="IPR010998">
    <property type="entry name" value="Integrase_recombinase_N"/>
</dbReference>
<proteinExistence type="predicted"/>
<keyword evidence="9" id="KW-1185">Reference proteome</keyword>
<dbReference type="Gene3D" id="1.10.150.130">
    <property type="match status" value="1"/>
</dbReference>
<dbReference type="InterPro" id="IPR052925">
    <property type="entry name" value="Phage_Integrase-like_Recomb"/>
</dbReference>
<dbReference type="InterPro" id="IPR013762">
    <property type="entry name" value="Integrase-like_cat_sf"/>
</dbReference>
<evidence type="ECO:0000256" key="1">
    <source>
        <dbReference type="ARBA" id="ARBA00022908"/>
    </source>
</evidence>
<dbReference type="STRING" id="1674920.ACR52_25380"/>
<keyword evidence="1" id="KW-0229">DNA integration</keyword>
<feature type="region of interest" description="Disordered" evidence="5">
    <location>
        <begin position="361"/>
        <end position="398"/>
    </location>
</feature>
<sequence length="398" mass="42999">MNVLNITNEISQVDETPLDLHFLTLNSQEAAAAFIAAGTADNTVRSYRSALAYWSAWLQLRYGHALSDAPLPTAVAVQFVVDHLARPTDNGKWVHLLPESIDAALIRAKVKAKPGGLAYNTVSHRLSVLGKWHRLNSWDSPTDAPALKNLLREARKAQSRQGLSVRKKTAIVLEPLQALLATCTDGLRGQRDRALLLLAWSGGGRRRSEVVNLQISDVRQLDTDTWLYALGVTKTDTGGIRREKPLRGPAAEALTAWLKAAPAESGPLFRRMYKGDKVGARGLSADQVARIVKRRAVLAGLNGDWAAHSLRSGFVTEAGRQGVPLGEVMAMTEHRSVSSVMGYFQAGALLESRATTLLKSSPIDDHGTPEGLHVGANEDTENSMLSGVRMGSPSVQAS</sequence>
<comment type="caution">
    <text evidence="8">The sequence shown here is derived from an EMBL/GenBank/DDBJ whole genome shotgun (WGS) entry which is preliminary data.</text>
</comment>
<evidence type="ECO:0000259" key="7">
    <source>
        <dbReference type="PROSITE" id="PS51900"/>
    </source>
</evidence>
<evidence type="ECO:0000259" key="6">
    <source>
        <dbReference type="PROSITE" id="PS51898"/>
    </source>
</evidence>